<keyword evidence="3" id="KW-1185">Reference proteome</keyword>
<gene>
    <name evidence="2" type="ORF">GCM10011332_07900</name>
</gene>
<accession>A0A917F943</accession>
<keyword evidence="1" id="KW-0732">Signal</keyword>
<sequence>MNMRFFLKATVCLSILVGSLTNGYAQDNSPRTLSPRNIMQEEQEVPDVTPVPVKTISGGINVRSLDSVDKEALGVLSGSQAFPADMWSQSERTFVEALIADLPTQPSAPYLRILQRRLLLSAAQPPQGSQTDISLLGLRAKKLADMGQVKDVISLIRSAPQNERQDALQMQLAQAHLLDDNVSEACALAATGSQESSDPFWIKTLAFCRLLAKQNDRAMLSLNLLRDGGDNDPIFYRLMEGLNAGERPTLENLLAPKPLEIALIKASQAILSADIRNSDDPLVLSMLTKAGDVEATQKAVELNLASADFLKEAFLHVKFSADELANPLDSAEKLDTLKAQALLYQVSSQDGQLPVVQSETIALAFELANNDGNFFSIARLYSPMIAQLPRGIDMLWFAPQAMRALLGAGDWESAKSWYLMLRNAAFSDNEAAKHWIAIRPLAVLAGFDVAQEAVHQTLTDWWAAQEKIPQSYQKAALLFSIINGMGLNVANTLWLDMIQGPKLTNGQSPKTGLWVKMNEAANQNRLGETVLIALLAFDGAKAGEMDSTFLHDTLAALRTVGLERDARAVAVETLLQTGF</sequence>
<protein>
    <recommendedName>
        <fullName evidence="4">Antifreeze glycopeptide</fullName>
    </recommendedName>
</protein>
<reference evidence="2" key="2">
    <citation type="submission" date="2020-09" db="EMBL/GenBank/DDBJ databases">
        <authorList>
            <person name="Sun Q."/>
            <person name="Zhou Y."/>
        </authorList>
    </citation>
    <scope>NUCLEOTIDE SEQUENCE</scope>
    <source>
        <strain evidence="2">CGMCC 1.15254</strain>
    </source>
</reference>
<evidence type="ECO:0000313" key="3">
    <source>
        <dbReference type="Proteomes" id="UP000632498"/>
    </source>
</evidence>
<dbReference type="AlphaFoldDB" id="A0A917F943"/>
<organism evidence="2 3">
    <name type="scientific">Terasakiella brassicae</name>
    <dbReference type="NCBI Taxonomy" id="1634917"/>
    <lineage>
        <taxon>Bacteria</taxon>
        <taxon>Pseudomonadati</taxon>
        <taxon>Pseudomonadota</taxon>
        <taxon>Alphaproteobacteria</taxon>
        <taxon>Rhodospirillales</taxon>
        <taxon>Terasakiellaceae</taxon>
        <taxon>Terasakiella</taxon>
    </lineage>
</organism>
<feature type="chain" id="PRO_5037962127" description="Antifreeze glycopeptide" evidence="1">
    <location>
        <begin position="26"/>
        <end position="579"/>
    </location>
</feature>
<name>A0A917F943_9PROT</name>
<feature type="signal peptide" evidence="1">
    <location>
        <begin position="1"/>
        <end position="25"/>
    </location>
</feature>
<proteinExistence type="predicted"/>
<dbReference type="Proteomes" id="UP000632498">
    <property type="component" value="Unassembled WGS sequence"/>
</dbReference>
<evidence type="ECO:0000313" key="2">
    <source>
        <dbReference type="EMBL" id="GGF56877.1"/>
    </source>
</evidence>
<dbReference type="EMBL" id="BMHV01000004">
    <property type="protein sequence ID" value="GGF56877.1"/>
    <property type="molecule type" value="Genomic_DNA"/>
</dbReference>
<comment type="caution">
    <text evidence="2">The sequence shown here is derived from an EMBL/GenBank/DDBJ whole genome shotgun (WGS) entry which is preliminary data.</text>
</comment>
<reference evidence="2" key="1">
    <citation type="journal article" date="2014" name="Int. J. Syst. Evol. Microbiol.">
        <title>Complete genome sequence of Corynebacterium casei LMG S-19264T (=DSM 44701T), isolated from a smear-ripened cheese.</title>
        <authorList>
            <consortium name="US DOE Joint Genome Institute (JGI-PGF)"/>
            <person name="Walter F."/>
            <person name="Albersmeier A."/>
            <person name="Kalinowski J."/>
            <person name="Ruckert C."/>
        </authorList>
    </citation>
    <scope>NUCLEOTIDE SEQUENCE</scope>
    <source>
        <strain evidence="2">CGMCC 1.15254</strain>
    </source>
</reference>
<evidence type="ECO:0008006" key="4">
    <source>
        <dbReference type="Google" id="ProtNLM"/>
    </source>
</evidence>
<evidence type="ECO:0000256" key="1">
    <source>
        <dbReference type="SAM" id="SignalP"/>
    </source>
</evidence>